<gene>
    <name evidence="1" type="ORF">KC675_01755</name>
</gene>
<reference evidence="1" key="1">
    <citation type="submission" date="2020-04" db="EMBL/GenBank/DDBJ databases">
        <authorList>
            <person name="Zhang T."/>
        </authorList>
    </citation>
    <scope>NUCLEOTIDE SEQUENCE</scope>
    <source>
        <strain evidence="1">HKST-UBA15</strain>
    </source>
</reference>
<name>A0A955IAV5_9BACT</name>
<dbReference type="EMBL" id="JAGQLL010000016">
    <property type="protein sequence ID" value="MCA9379883.1"/>
    <property type="molecule type" value="Genomic_DNA"/>
</dbReference>
<evidence type="ECO:0000313" key="1">
    <source>
        <dbReference type="EMBL" id="MCA9379883.1"/>
    </source>
</evidence>
<dbReference type="Proteomes" id="UP000745577">
    <property type="component" value="Unassembled WGS sequence"/>
</dbReference>
<proteinExistence type="predicted"/>
<evidence type="ECO:0000313" key="2">
    <source>
        <dbReference type="Proteomes" id="UP000745577"/>
    </source>
</evidence>
<dbReference type="AlphaFoldDB" id="A0A955IAV5"/>
<sequence>MQEIRLYSDDEWAAIQKKMQTLSSVNDDPLEIERVNQERIAKKRKWMLEHGPSLIEKYNGLSPEEVAFNIIYFDHMQLDPNDIVMERISPTKIRIESHNFCPYLESCNIMGLDTRVVCKETGEPSFQAMAEMVHPNLRFYRNYDHVRPHAEYCEEFIELVNPIVEEQ</sequence>
<accession>A0A955IAV5</accession>
<comment type="caution">
    <text evidence="1">The sequence shown here is derived from an EMBL/GenBank/DDBJ whole genome shotgun (WGS) entry which is preliminary data.</text>
</comment>
<reference evidence="1" key="2">
    <citation type="journal article" date="2021" name="Microbiome">
        <title>Successional dynamics and alternative stable states in a saline activated sludge microbial community over 9 years.</title>
        <authorList>
            <person name="Wang Y."/>
            <person name="Ye J."/>
            <person name="Ju F."/>
            <person name="Liu L."/>
            <person name="Boyd J.A."/>
            <person name="Deng Y."/>
            <person name="Parks D.H."/>
            <person name="Jiang X."/>
            <person name="Yin X."/>
            <person name="Woodcroft B.J."/>
            <person name="Tyson G.W."/>
            <person name="Hugenholtz P."/>
            <person name="Polz M.F."/>
            <person name="Zhang T."/>
        </authorList>
    </citation>
    <scope>NUCLEOTIDE SEQUENCE</scope>
    <source>
        <strain evidence="1">HKST-UBA15</strain>
    </source>
</reference>
<organism evidence="1 2">
    <name type="scientific">Candidatus Dojkabacteria bacterium</name>
    <dbReference type="NCBI Taxonomy" id="2099670"/>
    <lineage>
        <taxon>Bacteria</taxon>
        <taxon>Candidatus Dojkabacteria</taxon>
    </lineage>
</organism>
<protein>
    <submittedName>
        <fullName evidence="1">Uncharacterized protein</fullName>
    </submittedName>
</protein>